<name>A0AAE0Y0R9_9GAST</name>
<evidence type="ECO:0000313" key="2">
    <source>
        <dbReference type="Proteomes" id="UP001283361"/>
    </source>
</evidence>
<proteinExistence type="predicted"/>
<protein>
    <submittedName>
        <fullName evidence="1">Uncharacterized protein</fullName>
    </submittedName>
</protein>
<dbReference type="AlphaFoldDB" id="A0AAE0Y0R9"/>
<reference evidence="1" key="1">
    <citation type="journal article" date="2023" name="G3 (Bethesda)">
        <title>A reference genome for the long-term kleptoplast-retaining sea slug Elysia crispata morphotype clarki.</title>
        <authorList>
            <person name="Eastman K.E."/>
            <person name="Pendleton A.L."/>
            <person name="Shaikh M.A."/>
            <person name="Suttiyut T."/>
            <person name="Ogas R."/>
            <person name="Tomko P."/>
            <person name="Gavelis G."/>
            <person name="Widhalm J.R."/>
            <person name="Wisecaver J.H."/>
        </authorList>
    </citation>
    <scope>NUCLEOTIDE SEQUENCE</scope>
    <source>
        <strain evidence="1">ECLA1</strain>
    </source>
</reference>
<comment type="caution">
    <text evidence="1">The sequence shown here is derived from an EMBL/GenBank/DDBJ whole genome shotgun (WGS) entry which is preliminary data.</text>
</comment>
<accession>A0AAE0Y0R9</accession>
<evidence type="ECO:0000313" key="1">
    <source>
        <dbReference type="EMBL" id="KAK3728866.1"/>
    </source>
</evidence>
<organism evidence="1 2">
    <name type="scientific">Elysia crispata</name>
    <name type="common">lettuce slug</name>
    <dbReference type="NCBI Taxonomy" id="231223"/>
    <lineage>
        <taxon>Eukaryota</taxon>
        <taxon>Metazoa</taxon>
        <taxon>Spiralia</taxon>
        <taxon>Lophotrochozoa</taxon>
        <taxon>Mollusca</taxon>
        <taxon>Gastropoda</taxon>
        <taxon>Heterobranchia</taxon>
        <taxon>Euthyneura</taxon>
        <taxon>Panpulmonata</taxon>
        <taxon>Sacoglossa</taxon>
        <taxon>Placobranchoidea</taxon>
        <taxon>Plakobranchidae</taxon>
        <taxon>Elysia</taxon>
    </lineage>
</organism>
<gene>
    <name evidence="1" type="ORF">RRG08_014283</name>
</gene>
<sequence>MGKGHWLESTFLKLLTAEPLARQACPTRCYGSVRGPTRCYGSVRGSYPVLWVSSWVLSGAMGQFGGPSVLWVSTGALLGAMGQFGGPSVLWVSTGVLLGAMGQFGGPTRCYGSVRGCSP</sequence>
<dbReference type="EMBL" id="JAWDGP010007171">
    <property type="protein sequence ID" value="KAK3728866.1"/>
    <property type="molecule type" value="Genomic_DNA"/>
</dbReference>
<dbReference type="Proteomes" id="UP001283361">
    <property type="component" value="Unassembled WGS sequence"/>
</dbReference>
<keyword evidence="2" id="KW-1185">Reference proteome</keyword>